<dbReference type="EMBL" id="CAKXZS010000023">
    <property type="protein sequence ID" value="CAH2402062.1"/>
    <property type="molecule type" value="Genomic_DNA"/>
</dbReference>
<proteinExistence type="predicted"/>
<sequence length="77" mass="8560">MLAGRLLHERFRSAALGASIALAKSMYITELGQDLSRTLGQPLWRPVCRDNPILCRAPVTSEVECEKTPTPLPLWRG</sequence>
<organism evidence="1 2">
    <name type="scientific">Mesorhizobium ventifaucium</name>
    <dbReference type="NCBI Taxonomy" id="666020"/>
    <lineage>
        <taxon>Bacteria</taxon>
        <taxon>Pseudomonadati</taxon>
        <taxon>Pseudomonadota</taxon>
        <taxon>Alphaproteobacteria</taxon>
        <taxon>Hyphomicrobiales</taxon>
        <taxon>Phyllobacteriaceae</taxon>
        <taxon>Mesorhizobium</taxon>
    </lineage>
</organism>
<accession>A0ABM9DZF4</accession>
<evidence type="ECO:0000313" key="1">
    <source>
        <dbReference type="EMBL" id="CAH2402062.1"/>
    </source>
</evidence>
<dbReference type="Proteomes" id="UP001152604">
    <property type="component" value="Unassembled WGS sequence"/>
</dbReference>
<protein>
    <submittedName>
        <fullName evidence="1">Uncharacterized protein</fullName>
    </submittedName>
</protein>
<gene>
    <name evidence="1" type="ORF">MES4922_30436</name>
</gene>
<name>A0ABM9DZF4_9HYPH</name>
<evidence type="ECO:0000313" key="2">
    <source>
        <dbReference type="Proteomes" id="UP001152604"/>
    </source>
</evidence>
<comment type="caution">
    <text evidence="1">The sequence shown here is derived from an EMBL/GenBank/DDBJ whole genome shotgun (WGS) entry which is preliminary data.</text>
</comment>
<keyword evidence="2" id="KW-1185">Reference proteome</keyword>
<reference evidence="1" key="1">
    <citation type="submission" date="2022-03" db="EMBL/GenBank/DDBJ databases">
        <authorList>
            <person name="Brunel B."/>
        </authorList>
    </citation>
    <scope>NUCLEOTIDE SEQUENCE</scope>
    <source>
        <strain evidence="1">STM4922sample</strain>
    </source>
</reference>